<name>A0A6G0WNJ3_APHCR</name>
<accession>A0A6G0WNJ3</accession>
<organism evidence="1 2">
    <name type="scientific">Aphis craccivora</name>
    <name type="common">Cowpea aphid</name>
    <dbReference type="NCBI Taxonomy" id="307492"/>
    <lineage>
        <taxon>Eukaryota</taxon>
        <taxon>Metazoa</taxon>
        <taxon>Ecdysozoa</taxon>
        <taxon>Arthropoda</taxon>
        <taxon>Hexapoda</taxon>
        <taxon>Insecta</taxon>
        <taxon>Pterygota</taxon>
        <taxon>Neoptera</taxon>
        <taxon>Paraneoptera</taxon>
        <taxon>Hemiptera</taxon>
        <taxon>Sternorrhyncha</taxon>
        <taxon>Aphidomorpha</taxon>
        <taxon>Aphidoidea</taxon>
        <taxon>Aphididae</taxon>
        <taxon>Aphidini</taxon>
        <taxon>Aphis</taxon>
        <taxon>Aphis</taxon>
    </lineage>
</organism>
<dbReference type="AlphaFoldDB" id="A0A6G0WNJ3"/>
<reference evidence="1 2" key="1">
    <citation type="submission" date="2019-08" db="EMBL/GenBank/DDBJ databases">
        <title>Whole genome of Aphis craccivora.</title>
        <authorList>
            <person name="Voronova N.V."/>
            <person name="Shulinski R.S."/>
            <person name="Bandarenka Y.V."/>
            <person name="Zhorov D.G."/>
            <person name="Warner D."/>
        </authorList>
    </citation>
    <scope>NUCLEOTIDE SEQUENCE [LARGE SCALE GENOMIC DNA]</scope>
    <source>
        <strain evidence="1">180601</strain>
        <tissue evidence="1">Whole Body</tissue>
    </source>
</reference>
<gene>
    <name evidence="1" type="ORF">FWK35_00032073</name>
</gene>
<dbReference type="EMBL" id="VUJU01008565">
    <property type="protein sequence ID" value="KAF0728911.1"/>
    <property type="molecule type" value="Genomic_DNA"/>
</dbReference>
<dbReference type="Proteomes" id="UP000478052">
    <property type="component" value="Unassembled WGS sequence"/>
</dbReference>
<keyword evidence="2" id="KW-1185">Reference proteome</keyword>
<sequence>MILQKTRVETTTNVRSIETNFHKNTSFIKNKKMYETIKAYIKYLRNNKSEDLLKYL</sequence>
<protein>
    <submittedName>
        <fullName evidence="1">Uncharacterized protein</fullName>
    </submittedName>
</protein>
<evidence type="ECO:0000313" key="2">
    <source>
        <dbReference type="Proteomes" id="UP000478052"/>
    </source>
</evidence>
<evidence type="ECO:0000313" key="1">
    <source>
        <dbReference type="EMBL" id="KAF0728911.1"/>
    </source>
</evidence>
<proteinExistence type="predicted"/>
<comment type="caution">
    <text evidence="1">The sequence shown here is derived from an EMBL/GenBank/DDBJ whole genome shotgun (WGS) entry which is preliminary data.</text>
</comment>